<evidence type="ECO:0000259" key="2">
    <source>
        <dbReference type="PROSITE" id="PS51384"/>
    </source>
</evidence>
<protein>
    <submittedName>
        <fullName evidence="3">PDR/VanB family oxidoreductase</fullName>
        <ecNumber evidence="3">1.-.-.-</ecNumber>
    </submittedName>
</protein>
<keyword evidence="4" id="KW-1185">Reference proteome</keyword>
<keyword evidence="3" id="KW-0560">Oxidoreductase</keyword>
<evidence type="ECO:0000313" key="3">
    <source>
        <dbReference type="EMBL" id="WOB08882.1"/>
    </source>
</evidence>
<dbReference type="CDD" id="cd06185">
    <property type="entry name" value="PDR_like"/>
    <property type="match status" value="1"/>
</dbReference>
<dbReference type="InterPro" id="IPR001433">
    <property type="entry name" value="OxRdtase_FAD/NAD-bd"/>
</dbReference>
<dbReference type="SUPFAM" id="SSF54292">
    <property type="entry name" value="2Fe-2S ferredoxin-like"/>
    <property type="match status" value="1"/>
</dbReference>
<dbReference type="Proteomes" id="UP001303946">
    <property type="component" value="Chromosome"/>
</dbReference>
<dbReference type="CDD" id="cd00207">
    <property type="entry name" value="fer2"/>
    <property type="match status" value="1"/>
</dbReference>
<proteinExistence type="predicted"/>
<evidence type="ECO:0000313" key="4">
    <source>
        <dbReference type="Proteomes" id="UP001303946"/>
    </source>
</evidence>
<dbReference type="SUPFAM" id="SSF63380">
    <property type="entry name" value="Riboflavin synthase domain-like"/>
    <property type="match status" value="1"/>
</dbReference>
<dbReference type="Gene3D" id="3.10.20.30">
    <property type="match status" value="1"/>
</dbReference>
<dbReference type="InterPro" id="IPR001041">
    <property type="entry name" value="2Fe-2S_ferredoxin-type"/>
</dbReference>
<dbReference type="Pfam" id="PF00111">
    <property type="entry name" value="Fer2"/>
    <property type="match status" value="1"/>
</dbReference>
<dbReference type="InterPro" id="IPR012675">
    <property type="entry name" value="Beta-grasp_dom_sf"/>
</dbReference>
<dbReference type="PROSITE" id="PS51384">
    <property type="entry name" value="FAD_FR"/>
    <property type="match status" value="1"/>
</dbReference>
<dbReference type="Gene3D" id="2.40.30.10">
    <property type="entry name" value="Translation factors"/>
    <property type="match status" value="1"/>
</dbReference>
<dbReference type="EC" id="1.-.-.-" evidence="3"/>
<evidence type="ECO:0000259" key="1">
    <source>
        <dbReference type="PROSITE" id="PS51085"/>
    </source>
</evidence>
<dbReference type="InterPro" id="IPR050415">
    <property type="entry name" value="MRET"/>
</dbReference>
<dbReference type="PANTHER" id="PTHR47354:SF2">
    <property type="entry name" value="BLR2392 PROTEIN"/>
    <property type="match status" value="1"/>
</dbReference>
<dbReference type="Pfam" id="PF00175">
    <property type="entry name" value="NAD_binding_1"/>
    <property type="match status" value="1"/>
</dbReference>
<name>A0ABZ0CV84_9BURK</name>
<organism evidence="3 4">
    <name type="scientific">Piscinibacter gummiphilus</name>
    <dbReference type="NCBI Taxonomy" id="946333"/>
    <lineage>
        <taxon>Bacteria</taxon>
        <taxon>Pseudomonadati</taxon>
        <taxon>Pseudomonadota</taxon>
        <taxon>Betaproteobacteria</taxon>
        <taxon>Burkholderiales</taxon>
        <taxon>Sphaerotilaceae</taxon>
        <taxon>Piscinibacter</taxon>
    </lineage>
</organism>
<dbReference type="InterPro" id="IPR036010">
    <property type="entry name" value="2Fe-2S_ferredoxin-like_sf"/>
</dbReference>
<dbReference type="PROSITE" id="PS51085">
    <property type="entry name" value="2FE2S_FER_2"/>
    <property type="match status" value="1"/>
</dbReference>
<dbReference type="PRINTS" id="PR00409">
    <property type="entry name" value="PHDIOXRDTASE"/>
</dbReference>
<dbReference type="EMBL" id="CP136336">
    <property type="protein sequence ID" value="WOB08882.1"/>
    <property type="molecule type" value="Genomic_DNA"/>
</dbReference>
<accession>A0ABZ0CV84</accession>
<feature type="domain" description="2Fe-2S ferredoxin-type" evidence="1">
    <location>
        <begin position="232"/>
        <end position="323"/>
    </location>
</feature>
<dbReference type="PANTHER" id="PTHR47354">
    <property type="entry name" value="NADH OXIDOREDUCTASE HCR"/>
    <property type="match status" value="1"/>
</dbReference>
<feature type="domain" description="FAD-binding FR-type" evidence="2">
    <location>
        <begin position="5"/>
        <end position="106"/>
    </location>
</feature>
<dbReference type="InterPro" id="IPR017927">
    <property type="entry name" value="FAD-bd_FR_type"/>
</dbReference>
<reference evidence="3 4" key="1">
    <citation type="submission" date="2023-10" db="EMBL/GenBank/DDBJ databases">
        <title>Bacteria for the degradation of biodegradable plastic PBAT(Polybutylene adipate terephthalate).</title>
        <authorList>
            <person name="Weon H.-Y."/>
            <person name="Yeon J."/>
        </authorList>
    </citation>
    <scope>NUCLEOTIDE SEQUENCE [LARGE SCALE GENOMIC DNA]</scope>
    <source>
        <strain evidence="3 4">SBD 7-3</strain>
    </source>
</reference>
<dbReference type="InterPro" id="IPR039261">
    <property type="entry name" value="FNR_nucleotide-bd"/>
</dbReference>
<dbReference type="SUPFAM" id="SSF52343">
    <property type="entry name" value="Ferredoxin reductase-like, C-terminal NADP-linked domain"/>
    <property type="match status" value="1"/>
</dbReference>
<gene>
    <name evidence="3" type="ORF">RXV79_02200</name>
</gene>
<dbReference type="InterPro" id="IPR017938">
    <property type="entry name" value="Riboflavin_synthase-like_b-brl"/>
</dbReference>
<sequence>MKSSNTWHPAHIRAHRNLSPTVREFEIRPEGGVKPWTVGSHLKVKVMIDGREETRSYSLVGLHDPAVYRIAVKLAAEGHGGSRHVWSLEDGEELTIGEPDNHFELAFNAPQFLLVAGGIGITPLVGMAQMLAAKGADVRMRYAARSAAELVYADTLQLTLGERLQTYCSDADERLNLEREIASLAPGAQMLVCGPLGLLDAARDAWAAAGRPPADLRFETFGNSGHHAAEPFWVELPRHQLRIEVPPDRTLLDVLAENGVETLSDCCRGECGLCAMDVISVQGQIDHRDVFFSPHEHRANQRLCACVSRVSGGGVVLDTAYRAD</sequence>
<dbReference type="RefSeq" id="WP_316701765.1">
    <property type="nucleotide sequence ID" value="NZ_CP136336.1"/>
</dbReference>
<dbReference type="GO" id="GO:0016491">
    <property type="term" value="F:oxidoreductase activity"/>
    <property type="evidence" value="ECO:0007669"/>
    <property type="project" value="UniProtKB-KW"/>
</dbReference>
<dbReference type="Gene3D" id="3.40.50.80">
    <property type="entry name" value="Nucleotide-binding domain of ferredoxin-NADP reductase (FNR) module"/>
    <property type="match status" value="1"/>
</dbReference>